<name>A0AAD8KAM1_TARER</name>
<accession>A0AAD8KAM1</accession>
<evidence type="ECO:0000313" key="1">
    <source>
        <dbReference type="EMBL" id="KAK1417132.1"/>
    </source>
</evidence>
<dbReference type="AlphaFoldDB" id="A0AAD8KAM1"/>
<sequence length="124" mass="14233">MAIKNDLLKENINLDSLWLASVGNGNDTKFWIVISDSRVRWVWDWARRPNSEPARSQFAQLQAIVDGHSPSMSKDTWKWLGLGRRDGSIFVSSALRLDFGGDRTGFGLFIHTEREERKKEINIT</sequence>
<proteinExistence type="predicted"/>
<evidence type="ECO:0000313" key="2">
    <source>
        <dbReference type="Proteomes" id="UP001229421"/>
    </source>
</evidence>
<gene>
    <name evidence="1" type="ORF">QVD17_26254</name>
</gene>
<comment type="caution">
    <text evidence="1">The sequence shown here is derived from an EMBL/GenBank/DDBJ whole genome shotgun (WGS) entry which is preliminary data.</text>
</comment>
<dbReference type="EMBL" id="JAUHHV010000007">
    <property type="protein sequence ID" value="KAK1417132.1"/>
    <property type="molecule type" value="Genomic_DNA"/>
</dbReference>
<dbReference type="Proteomes" id="UP001229421">
    <property type="component" value="Unassembled WGS sequence"/>
</dbReference>
<protein>
    <submittedName>
        <fullName evidence="1">Uncharacterized protein</fullName>
    </submittedName>
</protein>
<keyword evidence="2" id="KW-1185">Reference proteome</keyword>
<reference evidence="1" key="1">
    <citation type="journal article" date="2023" name="bioRxiv">
        <title>Improved chromosome-level genome assembly for marigold (Tagetes erecta).</title>
        <authorList>
            <person name="Jiang F."/>
            <person name="Yuan L."/>
            <person name="Wang S."/>
            <person name="Wang H."/>
            <person name="Xu D."/>
            <person name="Wang A."/>
            <person name="Fan W."/>
        </authorList>
    </citation>
    <scope>NUCLEOTIDE SEQUENCE</scope>
    <source>
        <strain evidence="1">WSJ</strain>
        <tissue evidence="1">Leaf</tissue>
    </source>
</reference>
<organism evidence="1 2">
    <name type="scientific">Tagetes erecta</name>
    <name type="common">African marigold</name>
    <dbReference type="NCBI Taxonomy" id="13708"/>
    <lineage>
        <taxon>Eukaryota</taxon>
        <taxon>Viridiplantae</taxon>
        <taxon>Streptophyta</taxon>
        <taxon>Embryophyta</taxon>
        <taxon>Tracheophyta</taxon>
        <taxon>Spermatophyta</taxon>
        <taxon>Magnoliopsida</taxon>
        <taxon>eudicotyledons</taxon>
        <taxon>Gunneridae</taxon>
        <taxon>Pentapetalae</taxon>
        <taxon>asterids</taxon>
        <taxon>campanulids</taxon>
        <taxon>Asterales</taxon>
        <taxon>Asteraceae</taxon>
        <taxon>Asteroideae</taxon>
        <taxon>Heliantheae alliance</taxon>
        <taxon>Tageteae</taxon>
        <taxon>Tagetes</taxon>
    </lineage>
</organism>